<name>A0A8S9HGF7_BRACR</name>
<dbReference type="AlphaFoldDB" id="A0A8S9HGF7"/>
<dbReference type="Proteomes" id="UP000712281">
    <property type="component" value="Unassembled WGS sequence"/>
</dbReference>
<reference evidence="1" key="1">
    <citation type="submission" date="2019-12" db="EMBL/GenBank/DDBJ databases">
        <title>Genome sequencing and annotation of Brassica cretica.</title>
        <authorList>
            <person name="Studholme D.J."/>
            <person name="Sarris P.F."/>
        </authorList>
    </citation>
    <scope>NUCLEOTIDE SEQUENCE</scope>
    <source>
        <strain evidence="1">PFS-001/15</strain>
        <tissue evidence="1">Leaf</tissue>
    </source>
</reference>
<proteinExistence type="predicted"/>
<comment type="caution">
    <text evidence="1">The sequence shown here is derived from an EMBL/GenBank/DDBJ whole genome shotgun (WGS) entry which is preliminary data.</text>
</comment>
<evidence type="ECO:0000313" key="2">
    <source>
        <dbReference type="Proteomes" id="UP000712281"/>
    </source>
</evidence>
<accession>A0A8S9HGF7</accession>
<evidence type="ECO:0008006" key="3">
    <source>
        <dbReference type="Google" id="ProtNLM"/>
    </source>
</evidence>
<organism evidence="1 2">
    <name type="scientific">Brassica cretica</name>
    <name type="common">Mustard</name>
    <dbReference type="NCBI Taxonomy" id="69181"/>
    <lineage>
        <taxon>Eukaryota</taxon>
        <taxon>Viridiplantae</taxon>
        <taxon>Streptophyta</taxon>
        <taxon>Embryophyta</taxon>
        <taxon>Tracheophyta</taxon>
        <taxon>Spermatophyta</taxon>
        <taxon>Magnoliopsida</taxon>
        <taxon>eudicotyledons</taxon>
        <taxon>Gunneridae</taxon>
        <taxon>Pentapetalae</taxon>
        <taxon>rosids</taxon>
        <taxon>malvids</taxon>
        <taxon>Brassicales</taxon>
        <taxon>Brassicaceae</taxon>
        <taxon>Brassiceae</taxon>
        <taxon>Brassica</taxon>
    </lineage>
</organism>
<evidence type="ECO:0000313" key="1">
    <source>
        <dbReference type="EMBL" id="KAF2557093.1"/>
    </source>
</evidence>
<sequence length="164" mass="18206">MIKNTLLSSSRAMQNQANRRGRYHFAELRTGGLRVICPQCHVPFTPHLGHLIAARLPCKNCKANLSYRSSTGGTVKCPCCSSWRPMPSLKSLVCGGCNATIIYQKDDRSVKCYPCKHITHPQPNPESESTSAFVADYVARLVRDCPPGMSANKRKVEDKTEPEK</sequence>
<dbReference type="EMBL" id="QGKW02001940">
    <property type="protein sequence ID" value="KAF2557093.1"/>
    <property type="molecule type" value="Genomic_DNA"/>
</dbReference>
<protein>
    <recommendedName>
        <fullName evidence="3">Zinc finger LSD1-type domain-containing protein</fullName>
    </recommendedName>
</protein>
<gene>
    <name evidence="1" type="ORF">F2Q68_00014859</name>
</gene>